<dbReference type="InterPro" id="IPR027546">
    <property type="entry name" value="Sirtuin_class_III"/>
</dbReference>
<dbReference type="EMBL" id="CABFNQ020000756">
    <property type="protein sequence ID" value="CAH0035914.1"/>
    <property type="molecule type" value="Genomic_DNA"/>
</dbReference>
<evidence type="ECO:0000259" key="6">
    <source>
        <dbReference type="PROSITE" id="PS50305"/>
    </source>
</evidence>
<dbReference type="GO" id="GO:0036055">
    <property type="term" value="F:protein-succinyllysine desuccinylase activity"/>
    <property type="evidence" value="ECO:0007669"/>
    <property type="project" value="InterPro"/>
</dbReference>
<dbReference type="InterPro" id="IPR026590">
    <property type="entry name" value="Ssirtuin_cat_dom"/>
</dbReference>
<keyword evidence="3" id="KW-0520">NAD</keyword>
<evidence type="ECO:0000313" key="8">
    <source>
        <dbReference type="Proteomes" id="UP000696573"/>
    </source>
</evidence>
<evidence type="ECO:0000256" key="1">
    <source>
        <dbReference type="ARBA" id="ARBA00006924"/>
    </source>
</evidence>
<dbReference type="GO" id="GO:0070403">
    <property type="term" value="F:NAD+ binding"/>
    <property type="evidence" value="ECO:0007669"/>
    <property type="project" value="InterPro"/>
</dbReference>
<dbReference type="Proteomes" id="UP000696573">
    <property type="component" value="Unassembled WGS sequence"/>
</dbReference>
<comment type="caution">
    <text evidence="7">The sequence shown here is derived from an EMBL/GenBank/DDBJ whole genome shotgun (WGS) entry which is preliminary data.</text>
</comment>
<dbReference type="InterPro" id="IPR029035">
    <property type="entry name" value="DHS-like_NAD/FAD-binding_dom"/>
</dbReference>
<protein>
    <recommendedName>
        <fullName evidence="6">Deacetylase sirtuin-type domain-containing protein</fullName>
    </recommendedName>
</protein>
<gene>
    <name evidence="7" type="ORF">CRHIZ90672A_00015285</name>
</gene>
<dbReference type="InterPro" id="IPR050134">
    <property type="entry name" value="NAD-dep_sirtuin_deacylases"/>
</dbReference>
<feature type="binding site" evidence="4">
    <location>
        <position position="152"/>
    </location>
    <ligand>
        <name>Zn(2+)</name>
        <dbReference type="ChEBI" id="CHEBI:29105"/>
    </ligand>
</feature>
<dbReference type="Pfam" id="PF02146">
    <property type="entry name" value="SIR2"/>
    <property type="match status" value="1"/>
</dbReference>
<dbReference type="PANTHER" id="PTHR11085:SF10">
    <property type="entry name" value="NAD-DEPENDENT PROTEIN DEACYLASE SIRTUIN-5, MITOCHONDRIAL-RELATED"/>
    <property type="match status" value="1"/>
</dbReference>
<dbReference type="PROSITE" id="PS50305">
    <property type="entry name" value="SIRTUIN"/>
    <property type="match status" value="1"/>
</dbReference>
<dbReference type="CDD" id="cd01412">
    <property type="entry name" value="SIRT5_Af1_CobB"/>
    <property type="match status" value="1"/>
</dbReference>
<proteinExistence type="inferred from homology"/>
<evidence type="ECO:0000256" key="4">
    <source>
        <dbReference type="PROSITE-ProRule" id="PRU00236"/>
    </source>
</evidence>
<evidence type="ECO:0000256" key="3">
    <source>
        <dbReference type="ARBA" id="ARBA00023027"/>
    </source>
</evidence>
<dbReference type="Gene3D" id="3.30.1600.10">
    <property type="entry name" value="SIR2/SIRT2 'Small Domain"/>
    <property type="match status" value="1"/>
</dbReference>
<feature type="region of interest" description="Disordered" evidence="5">
    <location>
        <begin position="1"/>
        <end position="21"/>
    </location>
</feature>
<keyword evidence="2" id="KW-0808">Transferase</keyword>
<feature type="binding site" evidence="4">
    <location>
        <position position="207"/>
    </location>
    <ligand>
        <name>Zn(2+)</name>
        <dbReference type="ChEBI" id="CHEBI:29105"/>
    </ligand>
</feature>
<feature type="active site" description="Proton acceptor" evidence="4">
    <location>
        <position position="144"/>
    </location>
</feature>
<keyword evidence="8" id="KW-1185">Reference proteome</keyword>
<dbReference type="InterPro" id="IPR003000">
    <property type="entry name" value="Sirtuin"/>
</dbReference>
<organism evidence="7 8">
    <name type="scientific">Clonostachys rhizophaga</name>
    <dbReference type="NCBI Taxonomy" id="160324"/>
    <lineage>
        <taxon>Eukaryota</taxon>
        <taxon>Fungi</taxon>
        <taxon>Dikarya</taxon>
        <taxon>Ascomycota</taxon>
        <taxon>Pezizomycotina</taxon>
        <taxon>Sordariomycetes</taxon>
        <taxon>Hypocreomycetidae</taxon>
        <taxon>Hypocreales</taxon>
        <taxon>Bionectriaceae</taxon>
        <taxon>Clonostachys</taxon>
    </lineage>
</organism>
<keyword evidence="4" id="KW-0479">Metal-binding</keyword>
<dbReference type="GO" id="GO:0005634">
    <property type="term" value="C:nucleus"/>
    <property type="evidence" value="ECO:0007669"/>
    <property type="project" value="TreeGrafter"/>
</dbReference>
<dbReference type="GO" id="GO:0046872">
    <property type="term" value="F:metal ion binding"/>
    <property type="evidence" value="ECO:0007669"/>
    <property type="project" value="UniProtKB-KW"/>
</dbReference>
<dbReference type="PANTHER" id="PTHR11085">
    <property type="entry name" value="NAD-DEPENDENT PROTEIN DEACYLASE SIRTUIN-5, MITOCHONDRIAL-RELATED"/>
    <property type="match status" value="1"/>
</dbReference>
<evidence type="ECO:0000313" key="7">
    <source>
        <dbReference type="EMBL" id="CAH0035914.1"/>
    </source>
</evidence>
<dbReference type="OrthoDB" id="424302at2759"/>
<dbReference type="InterPro" id="IPR026591">
    <property type="entry name" value="Sirtuin_cat_small_dom_sf"/>
</dbReference>
<accession>A0A9N9VRY3</accession>
<dbReference type="AlphaFoldDB" id="A0A9N9VRY3"/>
<evidence type="ECO:0000256" key="5">
    <source>
        <dbReference type="SAM" id="MobiDB-lite"/>
    </source>
</evidence>
<feature type="compositionally biased region" description="Low complexity" evidence="5">
    <location>
        <begin position="1"/>
        <end position="10"/>
    </location>
</feature>
<feature type="binding site" evidence="4">
    <location>
        <position position="204"/>
    </location>
    <ligand>
        <name>Zn(2+)</name>
        <dbReference type="ChEBI" id="CHEBI:29105"/>
    </ligand>
</feature>
<dbReference type="GO" id="GO:0036054">
    <property type="term" value="F:protein-malonyllysine demalonylase activity"/>
    <property type="evidence" value="ECO:0007669"/>
    <property type="project" value="InterPro"/>
</dbReference>
<feature type="binding site" evidence="4">
    <location>
        <position position="155"/>
    </location>
    <ligand>
        <name>Zn(2+)</name>
        <dbReference type="ChEBI" id="CHEBI:29105"/>
    </ligand>
</feature>
<dbReference type="Gene3D" id="3.40.50.1220">
    <property type="entry name" value="TPP-binding domain"/>
    <property type="match status" value="1"/>
</dbReference>
<comment type="similarity">
    <text evidence="1">Belongs to the sirtuin family. Class I subfamily.</text>
</comment>
<evidence type="ECO:0000256" key="2">
    <source>
        <dbReference type="ARBA" id="ARBA00022679"/>
    </source>
</evidence>
<sequence>MDASSTSSSSTRRRRATSSMSEASIAKMASFHAALRSSRRVLSLCGAGLSASSGLPTFRGAGGLWRNYDATTLATPEAFQSDPGLVWLFYAYRRHMALRAEPNKAHRYLAALSREKPEFLCLTQNVDNLSQRANHNPDTLLPLHGSLFDIKCTNCDWIQKGNYDDPFCSALSAASVDVPPGETLPLLDPDHQLNPISRDELPKCPACKVGLQRPGVVWFGEKLDDAVLERADDFVNKEPVDMMLVIGTSAQVWPAAGYIEMARARGARVVVVDPSAQDEAESSGGEPRDFAFAGDAAELLPDMLRPVVGRLQDDGTFRKD</sequence>
<keyword evidence="4" id="KW-0862">Zinc</keyword>
<feature type="domain" description="Deacetylase sirtuin-type" evidence="6">
    <location>
        <begin position="21"/>
        <end position="314"/>
    </location>
</feature>
<reference evidence="7" key="1">
    <citation type="submission" date="2021-10" db="EMBL/GenBank/DDBJ databases">
        <authorList>
            <person name="Piombo E."/>
        </authorList>
    </citation>
    <scope>NUCLEOTIDE SEQUENCE</scope>
</reference>
<dbReference type="SUPFAM" id="SSF52467">
    <property type="entry name" value="DHS-like NAD/FAD-binding domain"/>
    <property type="match status" value="1"/>
</dbReference>
<dbReference type="GO" id="GO:0017136">
    <property type="term" value="F:histone deacetylase activity, NAD-dependent"/>
    <property type="evidence" value="ECO:0007669"/>
    <property type="project" value="TreeGrafter"/>
</dbReference>
<name>A0A9N9VRY3_9HYPO</name>